<evidence type="ECO:0000259" key="8">
    <source>
        <dbReference type="PROSITE" id="PS50113"/>
    </source>
</evidence>
<proteinExistence type="predicted"/>
<dbReference type="Pfam" id="PF02518">
    <property type="entry name" value="HATPase_c"/>
    <property type="match status" value="1"/>
</dbReference>
<dbReference type="GO" id="GO:0005886">
    <property type="term" value="C:plasma membrane"/>
    <property type="evidence" value="ECO:0007669"/>
    <property type="project" value="TreeGrafter"/>
</dbReference>
<dbReference type="Gene3D" id="3.30.450.20">
    <property type="entry name" value="PAS domain"/>
    <property type="match status" value="1"/>
</dbReference>
<dbReference type="Pfam" id="PF00512">
    <property type="entry name" value="HisKA"/>
    <property type="match status" value="1"/>
</dbReference>
<dbReference type="SMART" id="SM00387">
    <property type="entry name" value="HATPase_c"/>
    <property type="match status" value="1"/>
</dbReference>
<keyword evidence="5" id="KW-0418">Kinase</keyword>
<keyword evidence="3" id="KW-0597">Phosphoprotein</keyword>
<dbReference type="InterPro" id="IPR036890">
    <property type="entry name" value="HATPase_C_sf"/>
</dbReference>
<dbReference type="CDD" id="cd00130">
    <property type="entry name" value="PAS"/>
    <property type="match status" value="1"/>
</dbReference>
<dbReference type="InterPro" id="IPR004358">
    <property type="entry name" value="Sig_transdc_His_kin-like_C"/>
</dbReference>
<dbReference type="InterPro" id="IPR035965">
    <property type="entry name" value="PAS-like_dom_sf"/>
</dbReference>
<dbReference type="SUPFAM" id="SSF47384">
    <property type="entry name" value="Homodimeric domain of signal transducing histidine kinase"/>
    <property type="match status" value="1"/>
</dbReference>
<dbReference type="PROSITE" id="PS50112">
    <property type="entry name" value="PAS"/>
    <property type="match status" value="1"/>
</dbReference>
<dbReference type="EC" id="2.7.13.3" evidence="2"/>
<organism evidence="9 10">
    <name type="scientific">Pseudodesulfovibrio alkaliphilus</name>
    <dbReference type="NCBI Taxonomy" id="2661613"/>
    <lineage>
        <taxon>Bacteria</taxon>
        <taxon>Pseudomonadati</taxon>
        <taxon>Thermodesulfobacteriota</taxon>
        <taxon>Desulfovibrionia</taxon>
        <taxon>Desulfovibrionales</taxon>
        <taxon>Desulfovibrionaceae</taxon>
    </lineage>
</organism>
<evidence type="ECO:0000256" key="5">
    <source>
        <dbReference type="ARBA" id="ARBA00022777"/>
    </source>
</evidence>
<comment type="catalytic activity">
    <reaction evidence="1">
        <text>ATP + protein L-histidine = ADP + protein N-phospho-L-histidine.</text>
        <dbReference type="EC" id="2.7.13.3"/>
    </reaction>
</comment>
<dbReference type="RefSeq" id="WP_155933970.1">
    <property type="nucleotide sequence ID" value="NZ_WODC01000004.1"/>
</dbReference>
<dbReference type="PANTHER" id="PTHR43047:SF72">
    <property type="entry name" value="OSMOSENSING HISTIDINE PROTEIN KINASE SLN1"/>
    <property type="match status" value="1"/>
</dbReference>
<dbReference type="PROSITE" id="PS50113">
    <property type="entry name" value="PAC"/>
    <property type="match status" value="1"/>
</dbReference>
<comment type="caution">
    <text evidence="9">The sequence shown here is derived from an EMBL/GenBank/DDBJ whole genome shotgun (WGS) entry which is preliminary data.</text>
</comment>
<dbReference type="InterPro" id="IPR003594">
    <property type="entry name" value="HATPase_dom"/>
</dbReference>
<dbReference type="Pfam" id="PF08448">
    <property type="entry name" value="PAS_4"/>
    <property type="match status" value="1"/>
</dbReference>
<sequence>MKRRADKPSPDPGGEREKLIGLGRRSISKSYYPELKTRLDELERFRALLDRVSDAIFVVNAETGLVDDVSGATPAMLGCGREAVVGRPFAPLLPEHIARFADNLFHLTTETLSLETELSHPGSPDRPPVPVEMTLRIVEQGEARQAIIVARDISERKRGEEALRRSHDELEIRVRERTRELARANKAKTEFLSIVSHELRTPLTSIIGFAKIIRKKLGERVFPAVDKSLDPRLGREMDRIVRNIDIIEAEGERLTSLINDVLDLAKLEANKVEYRMEPLDPAEFLRPAMDSSSALFAGTDVLFLNEVDKELPRVRGDRHRLIQVMVNLFSNAAKFTDQGSVACRAKLVGEHLRVSVADTGTGIAPARQGIIFDKFTQGQESLTDRPRGTGLGLPICKQIVEDHRGHLWVESEPGRGSEFIFTLPVENA</sequence>
<dbReference type="EMBL" id="WODC01000004">
    <property type="protein sequence ID" value="MUM77645.1"/>
    <property type="molecule type" value="Genomic_DNA"/>
</dbReference>
<dbReference type="SMART" id="SM00091">
    <property type="entry name" value="PAS"/>
    <property type="match status" value="1"/>
</dbReference>
<evidence type="ECO:0000256" key="2">
    <source>
        <dbReference type="ARBA" id="ARBA00012438"/>
    </source>
</evidence>
<protein>
    <recommendedName>
        <fullName evidence="2">histidine kinase</fullName>
        <ecNumber evidence="2">2.7.13.3</ecNumber>
    </recommendedName>
</protein>
<dbReference type="InterPro" id="IPR000014">
    <property type="entry name" value="PAS"/>
</dbReference>
<dbReference type="GO" id="GO:0000155">
    <property type="term" value="F:phosphorelay sensor kinase activity"/>
    <property type="evidence" value="ECO:0007669"/>
    <property type="project" value="InterPro"/>
</dbReference>
<feature type="domain" description="PAC" evidence="8">
    <location>
        <begin position="112"/>
        <end position="165"/>
    </location>
</feature>
<dbReference type="InterPro" id="IPR005467">
    <property type="entry name" value="His_kinase_dom"/>
</dbReference>
<keyword evidence="10" id="KW-1185">Reference proteome</keyword>
<keyword evidence="4" id="KW-0808">Transferase</keyword>
<dbReference type="InterPro" id="IPR003661">
    <property type="entry name" value="HisK_dim/P_dom"/>
</dbReference>
<gene>
    <name evidence="9" type="ORF">GKC30_08370</name>
</gene>
<evidence type="ECO:0000256" key="1">
    <source>
        <dbReference type="ARBA" id="ARBA00000085"/>
    </source>
</evidence>
<dbReference type="CDD" id="cd16922">
    <property type="entry name" value="HATPase_EvgS-ArcB-TorS-like"/>
    <property type="match status" value="1"/>
</dbReference>
<dbReference type="SUPFAM" id="SSF55874">
    <property type="entry name" value="ATPase domain of HSP90 chaperone/DNA topoisomerase II/histidine kinase"/>
    <property type="match status" value="1"/>
</dbReference>
<dbReference type="AlphaFoldDB" id="A0A7K1KNH9"/>
<accession>A0A7K1KNH9</accession>
<feature type="domain" description="PAS" evidence="7">
    <location>
        <begin position="41"/>
        <end position="87"/>
    </location>
</feature>
<dbReference type="Gene3D" id="1.10.287.130">
    <property type="match status" value="1"/>
</dbReference>
<dbReference type="Gene3D" id="3.30.565.10">
    <property type="entry name" value="Histidine kinase-like ATPase, C-terminal domain"/>
    <property type="match status" value="1"/>
</dbReference>
<reference evidence="9 10" key="1">
    <citation type="submission" date="2019-11" db="EMBL/GenBank/DDBJ databases">
        <title>Pseudodesulfovibrio alkaliphilus, sp. nov., an alkaliphilic sulfate-reducing bacteria from mud volcano of Taman peninsula, Russia.</title>
        <authorList>
            <person name="Frolova A."/>
            <person name="Merkel A.Y."/>
            <person name="Slobodkin A.I."/>
        </authorList>
    </citation>
    <scope>NUCLEOTIDE SEQUENCE [LARGE SCALE GENOMIC DNA]</scope>
    <source>
        <strain evidence="9 10">F-1</strain>
    </source>
</reference>
<dbReference type="InterPro" id="IPR036097">
    <property type="entry name" value="HisK_dim/P_sf"/>
</dbReference>
<evidence type="ECO:0000313" key="10">
    <source>
        <dbReference type="Proteomes" id="UP000461162"/>
    </source>
</evidence>
<name>A0A7K1KNH9_9BACT</name>
<feature type="domain" description="Histidine kinase" evidence="6">
    <location>
        <begin position="194"/>
        <end position="427"/>
    </location>
</feature>
<evidence type="ECO:0000256" key="4">
    <source>
        <dbReference type="ARBA" id="ARBA00022679"/>
    </source>
</evidence>
<evidence type="ECO:0000256" key="3">
    <source>
        <dbReference type="ARBA" id="ARBA00022553"/>
    </source>
</evidence>
<dbReference type="PROSITE" id="PS50109">
    <property type="entry name" value="HIS_KIN"/>
    <property type="match status" value="1"/>
</dbReference>
<dbReference type="FunFam" id="3.30.565.10:FF:000006">
    <property type="entry name" value="Sensor histidine kinase WalK"/>
    <property type="match status" value="1"/>
</dbReference>
<dbReference type="InterPro" id="IPR013656">
    <property type="entry name" value="PAS_4"/>
</dbReference>
<dbReference type="Proteomes" id="UP000461162">
    <property type="component" value="Unassembled WGS sequence"/>
</dbReference>
<dbReference type="CDD" id="cd00082">
    <property type="entry name" value="HisKA"/>
    <property type="match status" value="1"/>
</dbReference>
<evidence type="ECO:0000313" key="9">
    <source>
        <dbReference type="EMBL" id="MUM77645.1"/>
    </source>
</evidence>
<evidence type="ECO:0000259" key="7">
    <source>
        <dbReference type="PROSITE" id="PS50112"/>
    </source>
</evidence>
<dbReference type="PANTHER" id="PTHR43047">
    <property type="entry name" value="TWO-COMPONENT HISTIDINE PROTEIN KINASE"/>
    <property type="match status" value="1"/>
</dbReference>
<dbReference type="NCBIfam" id="TIGR00229">
    <property type="entry name" value="sensory_box"/>
    <property type="match status" value="1"/>
</dbReference>
<dbReference type="SMART" id="SM00388">
    <property type="entry name" value="HisKA"/>
    <property type="match status" value="1"/>
</dbReference>
<dbReference type="InterPro" id="IPR000700">
    <property type="entry name" value="PAS-assoc_C"/>
</dbReference>
<dbReference type="GO" id="GO:0009927">
    <property type="term" value="F:histidine phosphotransfer kinase activity"/>
    <property type="evidence" value="ECO:0007669"/>
    <property type="project" value="TreeGrafter"/>
</dbReference>
<dbReference type="SUPFAM" id="SSF55785">
    <property type="entry name" value="PYP-like sensor domain (PAS domain)"/>
    <property type="match status" value="1"/>
</dbReference>
<dbReference type="PRINTS" id="PR00344">
    <property type="entry name" value="BCTRLSENSOR"/>
</dbReference>
<evidence type="ECO:0000259" key="6">
    <source>
        <dbReference type="PROSITE" id="PS50109"/>
    </source>
</evidence>